<reference evidence="2 3" key="1">
    <citation type="journal article" date="2011" name="Proc. Natl. Acad. Sci. U.S.A.">
        <title>Niche of harmful alga Aureococcus anophagefferens revealed through ecogenomics.</title>
        <authorList>
            <person name="Gobler C.J."/>
            <person name="Berry D.L."/>
            <person name="Dyhrman S.T."/>
            <person name="Wilhelm S.W."/>
            <person name="Salamov A."/>
            <person name="Lobanov A.V."/>
            <person name="Zhang Y."/>
            <person name="Collier J.L."/>
            <person name="Wurch L.L."/>
            <person name="Kustka A.B."/>
            <person name="Dill B.D."/>
            <person name="Shah M."/>
            <person name="VerBerkmoes N.C."/>
            <person name="Kuo A."/>
            <person name="Terry A."/>
            <person name="Pangilinan J."/>
            <person name="Lindquist E.A."/>
            <person name="Lucas S."/>
            <person name="Paulsen I.T."/>
            <person name="Hattenrath-Lehmann T.K."/>
            <person name="Talmage S.C."/>
            <person name="Walker E.A."/>
            <person name="Koch F."/>
            <person name="Burson A.M."/>
            <person name="Marcoval M.A."/>
            <person name="Tang Y.Z."/>
            <person name="Lecleir G.R."/>
            <person name="Coyne K.J."/>
            <person name="Berg G.M."/>
            <person name="Bertrand E.M."/>
            <person name="Saito M.A."/>
            <person name="Gladyshev V.N."/>
            <person name="Grigoriev I.V."/>
        </authorList>
    </citation>
    <scope>NUCLEOTIDE SEQUENCE [LARGE SCALE GENOMIC DNA]</scope>
    <source>
        <strain evidence="3">CCMP 1984</strain>
    </source>
</reference>
<feature type="compositionally biased region" description="Pro residues" evidence="1">
    <location>
        <begin position="374"/>
        <end position="383"/>
    </location>
</feature>
<dbReference type="InParanoid" id="F0Y0D1"/>
<sequence>MVDWFEALFGFPERGADVQQVLVVDGDELTSPVNGARYGIGVFGTPSLGELRAEVARLAAARERPAGGASSFRNVLGDAAKFHGDNPGATFQVASQFNCLEFVGPNVVPEDGVAGYAHDRTQGPCCAIACGPATVYRNYFANVDGQVGQTRERQLENLGDVLDALGPVEGFDVRGGYTLADDRALDLLSEKIGGLDARAYDDVCAKLRVGVQVGCQVTALDWGRRLVGDRDHAVTQVFGSACSVAYSRNAPAKWKPLASLVLRASYEATLLVAARNALERPDDAAARRVYLTAIGGGVFGNPLSWIGDAVSRALAAADALAGVPLDVNLVTYCAPVPRPFLEIAAAREARAPPPSRKRDRSPAPAPATEAPAAATPPPPPPGGPDVSLEALKSDAPKPDVSLAALLAKARAKAAK</sequence>
<organism evidence="3">
    <name type="scientific">Aureococcus anophagefferens</name>
    <name type="common">Harmful bloom alga</name>
    <dbReference type="NCBI Taxonomy" id="44056"/>
    <lineage>
        <taxon>Eukaryota</taxon>
        <taxon>Sar</taxon>
        <taxon>Stramenopiles</taxon>
        <taxon>Ochrophyta</taxon>
        <taxon>Pelagophyceae</taxon>
        <taxon>Pelagomonadales</taxon>
        <taxon>Pelagomonadaceae</taxon>
        <taxon>Aureococcus</taxon>
    </lineage>
</organism>
<dbReference type="PANTHER" id="PTHR35609:SF1">
    <property type="entry name" value="MACRO DOMAIN-CONTAINING PROTEIN"/>
    <property type="match status" value="1"/>
</dbReference>
<dbReference type="eggNOG" id="ENOG502RZ3W">
    <property type="taxonomic scope" value="Eukaryota"/>
</dbReference>
<dbReference type="RefSeq" id="XP_009033593.1">
    <property type="nucleotide sequence ID" value="XM_009035345.1"/>
</dbReference>
<evidence type="ECO:0008006" key="4">
    <source>
        <dbReference type="Google" id="ProtNLM"/>
    </source>
</evidence>
<evidence type="ECO:0000256" key="1">
    <source>
        <dbReference type="SAM" id="MobiDB-lite"/>
    </source>
</evidence>
<proteinExistence type="predicted"/>
<keyword evidence="3" id="KW-1185">Reference proteome</keyword>
<dbReference type="AlphaFoldDB" id="F0Y0D1"/>
<accession>F0Y0D1</accession>
<gene>
    <name evidence="2" type="ORF">AURANDRAFT_52403</name>
</gene>
<dbReference type="KEGG" id="aaf:AURANDRAFT_52403"/>
<dbReference type="PANTHER" id="PTHR35609">
    <property type="entry name" value="MACRO DOMAIN-CONTAINING PROTEIN"/>
    <property type="match status" value="1"/>
</dbReference>
<dbReference type="OMA" id="FTQGPAC"/>
<feature type="region of interest" description="Disordered" evidence="1">
    <location>
        <begin position="347"/>
        <end position="394"/>
    </location>
</feature>
<name>F0Y0D1_AURAN</name>
<evidence type="ECO:0000313" key="2">
    <source>
        <dbReference type="EMBL" id="EGB11200.1"/>
    </source>
</evidence>
<protein>
    <recommendedName>
        <fullName evidence="4">Macro domain-containing protein</fullName>
    </recommendedName>
</protein>
<dbReference type="OrthoDB" id="5207264at2759"/>
<dbReference type="GeneID" id="20222189"/>
<dbReference type="EMBL" id="GL833122">
    <property type="protein sequence ID" value="EGB11200.1"/>
    <property type="molecule type" value="Genomic_DNA"/>
</dbReference>
<evidence type="ECO:0000313" key="3">
    <source>
        <dbReference type="Proteomes" id="UP000002729"/>
    </source>
</evidence>
<dbReference type="Proteomes" id="UP000002729">
    <property type="component" value="Unassembled WGS sequence"/>
</dbReference>